<dbReference type="AlphaFoldDB" id="A0A1J9UAG2"/>
<evidence type="ECO:0000313" key="3">
    <source>
        <dbReference type="Proteomes" id="UP000182788"/>
    </source>
</evidence>
<reference evidence="2 3" key="1">
    <citation type="submission" date="2016-06" db="EMBL/GenBank/DDBJ databases">
        <title>First insights into the genetic diversity and population structure of in the Bacillus cereus group bacteria from diverse marine environments.</title>
        <authorList>
            <person name="Liu Y."/>
            <person name="Lai Q."/>
            <person name="Shao Z."/>
        </authorList>
    </citation>
    <scope>NUCLEOTIDE SEQUENCE [LARGE SCALE GENOMIC DNA]</scope>
    <source>
        <strain evidence="2 3">NH24A2</strain>
    </source>
</reference>
<organism evidence="2 3">
    <name type="scientific">Bacillus paramycoides</name>
    <dbReference type="NCBI Taxonomy" id="2026194"/>
    <lineage>
        <taxon>Bacteria</taxon>
        <taxon>Bacillati</taxon>
        <taxon>Bacillota</taxon>
        <taxon>Bacilli</taxon>
        <taxon>Bacillales</taxon>
        <taxon>Bacillaceae</taxon>
        <taxon>Bacillus</taxon>
        <taxon>Bacillus cereus group</taxon>
    </lineage>
</organism>
<dbReference type="GeneID" id="87593971"/>
<evidence type="ECO:0000313" key="2">
    <source>
        <dbReference type="EMBL" id="OJD75694.1"/>
    </source>
</evidence>
<protein>
    <submittedName>
        <fullName evidence="2">Peptidase</fullName>
    </submittedName>
</protein>
<sequence length="427" mass="49336">MYTEIFKEVVSITHHDYSGCLDKKGWDDPTPYLNKIEQLEKHGELTPVQFTEIVGDYLLDFKDNHMFFKMTSKKQPLNSVGFQVKRFEDQLYITSANQEKRIKKGQAILALDNIKIPDLLIKYKKYLNETTYEREKWDYVLSKSSNCTIIDGDGVIQTITLLKYKRSDYTPIYSLEKYNEDTLLITLTDFTNTEAVNKLIDTYKNELDSFPNLIIDVRMNLGGSDDAFFKLLPYLFEDKEISLFDSSDTMQLNHTVRNYHLRMKDFEKENYNSLDELSKLFTDMFIQDLKKNYNKGFVTFDTSGLPLELQTLKIHGRKMPSKVLLLTDVTCASSGDSFVEVAKKSSKVKVIGRPTAGVNDYSNLAVMEWADTFALYYPTSRLSIIDKGEGMSGVGIQPHLHIPWTPEHIQEDVDLKVALQLLNQEEW</sequence>
<proteinExistence type="predicted"/>
<dbReference type="Pfam" id="PF03572">
    <property type="entry name" value="Peptidase_S41"/>
    <property type="match status" value="1"/>
</dbReference>
<name>A0A1J9UAG2_9BACI</name>
<dbReference type="RefSeq" id="WP_071719960.1">
    <property type="nucleotide sequence ID" value="NZ_CBCSHB010000001.1"/>
</dbReference>
<evidence type="ECO:0000259" key="1">
    <source>
        <dbReference type="Pfam" id="PF03572"/>
    </source>
</evidence>
<dbReference type="InterPro" id="IPR005151">
    <property type="entry name" value="Tail-specific_protease"/>
</dbReference>
<gene>
    <name evidence="2" type="ORF">BAU28_04335</name>
</gene>
<comment type="caution">
    <text evidence="2">The sequence shown here is derived from an EMBL/GenBank/DDBJ whole genome shotgun (WGS) entry which is preliminary data.</text>
</comment>
<feature type="domain" description="Tail specific protease" evidence="1">
    <location>
        <begin position="183"/>
        <end position="401"/>
    </location>
</feature>
<dbReference type="GO" id="GO:0008236">
    <property type="term" value="F:serine-type peptidase activity"/>
    <property type="evidence" value="ECO:0007669"/>
    <property type="project" value="InterPro"/>
</dbReference>
<dbReference type="SUPFAM" id="SSF52096">
    <property type="entry name" value="ClpP/crotonase"/>
    <property type="match status" value="1"/>
</dbReference>
<dbReference type="GO" id="GO:0006508">
    <property type="term" value="P:proteolysis"/>
    <property type="evidence" value="ECO:0007669"/>
    <property type="project" value="InterPro"/>
</dbReference>
<accession>A0A1J9UAG2</accession>
<dbReference type="Gene3D" id="3.90.226.10">
    <property type="entry name" value="2-enoyl-CoA Hydratase, Chain A, domain 1"/>
    <property type="match status" value="1"/>
</dbReference>
<dbReference type="InterPro" id="IPR029045">
    <property type="entry name" value="ClpP/crotonase-like_dom_sf"/>
</dbReference>
<dbReference type="EMBL" id="MAOI01000101">
    <property type="protein sequence ID" value="OJD75694.1"/>
    <property type="molecule type" value="Genomic_DNA"/>
</dbReference>
<dbReference type="Proteomes" id="UP000182788">
    <property type="component" value="Unassembled WGS sequence"/>
</dbReference>